<name>A0A147BFD0_IXORI</name>
<keyword evidence="1" id="KW-1133">Transmembrane helix</keyword>
<feature type="transmembrane region" description="Helical" evidence="1">
    <location>
        <begin position="7"/>
        <end position="30"/>
    </location>
</feature>
<dbReference type="AlphaFoldDB" id="A0A147BFD0"/>
<feature type="transmembrane region" description="Helical" evidence="1">
    <location>
        <begin position="42"/>
        <end position="64"/>
    </location>
</feature>
<dbReference type="EMBL" id="GEGO01005943">
    <property type="protein sequence ID" value="JAR89461.1"/>
    <property type="molecule type" value="Transcribed_RNA"/>
</dbReference>
<proteinExistence type="predicted"/>
<protein>
    <submittedName>
        <fullName evidence="2">Uncharacterized protein</fullName>
    </submittedName>
</protein>
<evidence type="ECO:0000256" key="1">
    <source>
        <dbReference type="SAM" id="Phobius"/>
    </source>
</evidence>
<keyword evidence="1" id="KW-0472">Membrane</keyword>
<evidence type="ECO:0000313" key="2">
    <source>
        <dbReference type="EMBL" id="JAR89461.1"/>
    </source>
</evidence>
<organism evidence="2">
    <name type="scientific">Ixodes ricinus</name>
    <name type="common">Common tick</name>
    <name type="synonym">Acarus ricinus</name>
    <dbReference type="NCBI Taxonomy" id="34613"/>
    <lineage>
        <taxon>Eukaryota</taxon>
        <taxon>Metazoa</taxon>
        <taxon>Ecdysozoa</taxon>
        <taxon>Arthropoda</taxon>
        <taxon>Chelicerata</taxon>
        <taxon>Arachnida</taxon>
        <taxon>Acari</taxon>
        <taxon>Parasitiformes</taxon>
        <taxon>Ixodida</taxon>
        <taxon>Ixodoidea</taxon>
        <taxon>Ixodidae</taxon>
        <taxon>Ixodinae</taxon>
        <taxon>Ixodes</taxon>
    </lineage>
</organism>
<accession>A0A147BFD0</accession>
<keyword evidence="1" id="KW-0812">Transmembrane</keyword>
<reference evidence="2" key="1">
    <citation type="journal article" date="2018" name="PLoS Negl. Trop. Dis.">
        <title>Sialome diversity of ticks revealed by RNAseq of single tick salivary glands.</title>
        <authorList>
            <person name="Perner J."/>
            <person name="Kropackova S."/>
            <person name="Kopacek P."/>
            <person name="Ribeiro J.M."/>
        </authorList>
    </citation>
    <scope>NUCLEOTIDE SEQUENCE</scope>
    <source>
        <strain evidence="2">Siblings of single egg batch collected in Ceske Budejovice</strain>
        <tissue evidence="2">Salivary glands</tissue>
    </source>
</reference>
<sequence>MLHPFRLLLLLLTRSLPFGGLGLLVLFRALLLRAGTVLRSTLVIPLAPLSLPLAGPLVLLLLAFELLQVGEMPTLTLVTTAPTATAPTSSPGRHFQSYLGALKRLKW</sequence>